<evidence type="ECO:0000313" key="5">
    <source>
        <dbReference type="Proteomes" id="UP000473014"/>
    </source>
</evidence>
<evidence type="ECO:0000256" key="2">
    <source>
        <dbReference type="SAM" id="MobiDB-lite"/>
    </source>
</evidence>
<dbReference type="SUPFAM" id="SSF69318">
    <property type="entry name" value="Integrin alpha N-terminal domain"/>
    <property type="match status" value="1"/>
</dbReference>
<dbReference type="NCBIfam" id="NF033679">
    <property type="entry name" value="DNRLRE_dom"/>
    <property type="match status" value="1"/>
</dbReference>
<proteinExistence type="predicted"/>
<reference evidence="4 5" key="1">
    <citation type="submission" date="2019-11" db="EMBL/GenBank/DDBJ databases">
        <authorList>
            <person name="Yuan L."/>
        </authorList>
    </citation>
    <scope>NUCLEOTIDE SEQUENCE [LARGE SCALE GENOMIC DNA]</scope>
    <source>
        <strain evidence="4 5">TRM43335</strain>
    </source>
</reference>
<dbReference type="Gene3D" id="2.130.10.130">
    <property type="entry name" value="Integrin alpha, N-terminal"/>
    <property type="match status" value="1"/>
</dbReference>
<dbReference type="Pfam" id="PF13517">
    <property type="entry name" value="FG-GAP_3"/>
    <property type="match status" value="1"/>
</dbReference>
<dbReference type="Proteomes" id="UP000473014">
    <property type="component" value="Unassembled WGS sequence"/>
</dbReference>
<feature type="compositionally biased region" description="Basic and acidic residues" evidence="2">
    <location>
        <begin position="72"/>
        <end position="92"/>
    </location>
</feature>
<evidence type="ECO:0000256" key="1">
    <source>
        <dbReference type="ARBA" id="ARBA00022729"/>
    </source>
</evidence>
<dbReference type="OrthoDB" id="4332189at2"/>
<feature type="region of interest" description="Disordered" evidence="2">
    <location>
        <begin position="50"/>
        <end position="95"/>
    </location>
</feature>
<evidence type="ECO:0000256" key="3">
    <source>
        <dbReference type="SAM" id="Phobius"/>
    </source>
</evidence>
<dbReference type="AlphaFoldDB" id="A0A6G2BEA7"/>
<dbReference type="EMBL" id="WIXO01000001">
    <property type="protein sequence ID" value="MTE20611.1"/>
    <property type="molecule type" value="Genomic_DNA"/>
</dbReference>
<keyword evidence="1" id="KW-0732">Signal</keyword>
<feature type="region of interest" description="Disordered" evidence="2">
    <location>
        <begin position="796"/>
        <end position="819"/>
    </location>
</feature>
<sequence>MEKAGGVSGSTSENPPRRRFARPRRRTTAIVAALLATAVAVPLAVRHVGGDDASAPPRAAREGGTAPVDAAEAARRAKETGKDVEATAERTADSTTWARPDGLLRTRIHSDTFRAKVDGEWKAIDTTLEKVEGGFAPRAVNDPLVFGGGTGGGPRTQLATADGDASPEWSELVRLTTGGHEITVHWPGPLPEPVIDGPRALYEDVRPGIDLLLTARDSGYSHLLVVHDREAADDPLLKEVRYRLASPGLDFRLDPESGVLRALDADGEELAAAPTPYAWDSAGKPAVTIGEEETADTGGGETGETGRKAGTLALPGAAGPQPGSHDAVLGTELGDDGVLTVVPDRELLTSEETVYPVFVDPSIKGRKKNWTLLYKPYPNSSFWNGQNFNDGTNEARVGYEATTGGLSRSVFAFEHPSTLHGAAIRSAHFRTLQTYSWGCTARKYNLWLTSAISSSHTWSRQPSWSRVLSSASTGHGYKSSSCPDSWVKMDIKSAAQDAADGKWNTIALGLRAASETDTNYWKKFRANGENSPYIEIVYNRKPNQPTAQTMTPGPDCDLTSPYSAVGKSDLTFRARGSDPDGNLRDLHFRVWPTGDGTNKILDSYIPVDSNGYANTDPIPWERFSDGTTYSWDVRSRDTEGAVSYYAPDGNKPCYFTVDHEAPASPTVTSTDFPPADGTDGSWSKVRFGTGGTVTFGADGESDVKKYEYSFNWTGFGSTATPSALGGDVTLTVKPPQAGPNILYVRSVDSVGNVSRQTAYRFYVTPRADLDAPGDTTGDGYPDLLAVTDTGRLKAYPGSPSGDLHSGMDASYSTSGGNPKPTPDGYWTDALITHHGDWFPGDGIQDLVARVDGELYVYPGDGYSGFDVTRRQKILLPPGAPAPDQLTQILSVGDVDGDGHPDLFANAGPQLWIFTGYSGGSFAGAHRMTHSAWDDRDLVLVDDVTGDGTADLIFRTHDTGRLYLREGKPDADGTGTDILSLGLASTSLTGTDEIYGQSAWEPENVSHLIGTPDADGDGTPDLWVMFAASGNVYLYPGGATTHGAPRKVITEESEGTDWTRPVSIG</sequence>
<keyword evidence="3" id="KW-0472">Membrane</keyword>
<organism evidence="4 5">
    <name type="scientific">Streptomyces taklimakanensis</name>
    <dbReference type="NCBI Taxonomy" id="2569853"/>
    <lineage>
        <taxon>Bacteria</taxon>
        <taxon>Bacillati</taxon>
        <taxon>Actinomycetota</taxon>
        <taxon>Actinomycetes</taxon>
        <taxon>Kitasatosporales</taxon>
        <taxon>Streptomycetaceae</taxon>
        <taxon>Streptomyces</taxon>
    </lineage>
</organism>
<keyword evidence="5" id="KW-1185">Reference proteome</keyword>
<gene>
    <name evidence="4" type="ORF">F0L17_16145</name>
</gene>
<protein>
    <submittedName>
        <fullName evidence="4">DNRLRE domain-containing protein</fullName>
    </submittedName>
</protein>
<keyword evidence="3" id="KW-1133">Transmembrane helix</keyword>
<keyword evidence="3" id="KW-0812">Transmembrane</keyword>
<feature type="transmembrane region" description="Helical" evidence="3">
    <location>
        <begin position="27"/>
        <end position="45"/>
    </location>
</feature>
<name>A0A6G2BEA7_9ACTN</name>
<feature type="region of interest" description="Disordered" evidence="2">
    <location>
        <begin position="1"/>
        <end position="25"/>
    </location>
</feature>
<dbReference type="InterPro" id="IPR028994">
    <property type="entry name" value="Integrin_alpha_N"/>
</dbReference>
<dbReference type="RefSeq" id="WP_155071631.1">
    <property type="nucleotide sequence ID" value="NZ_WIXO01000001.1"/>
</dbReference>
<dbReference type="InterPro" id="IPR013517">
    <property type="entry name" value="FG-GAP"/>
</dbReference>
<accession>A0A6G2BEA7</accession>
<evidence type="ECO:0000313" key="4">
    <source>
        <dbReference type="EMBL" id="MTE20611.1"/>
    </source>
</evidence>
<comment type="caution">
    <text evidence="4">The sequence shown here is derived from an EMBL/GenBank/DDBJ whole genome shotgun (WGS) entry which is preliminary data.</text>
</comment>